<keyword evidence="3" id="KW-1185">Reference proteome</keyword>
<dbReference type="SUPFAM" id="SSF81301">
    <property type="entry name" value="Nucleotidyltransferase"/>
    <property type="match status" value="1"/>
</dbReference>
<dbReference type="InterPro" id="IPR043519">
    <property type="entry name" value="NT_sf"/>
</dbReference>
<dbReference type="InterPro" id="IPR041633">
    <property type="entry name" value="Polbeta"/>
</dbReference>
<name>A0A317ZIT3_9BACT</name>
<dbReference type="Pfam" id="PF18765">
    <property type="entry name" value="Polbeta"/>
    <property type="match status" value="1"/>
</dbReference>
<protein>
    <recommendedName>
        <fullName evidence="1">Polymerase beta nucleotidyltransferase domain-containing protein</fullName>
    </recommendedName>
</protein>
<reference evidence="2 3" key="1">
    <citation type="submission" date="2018-05" db="EMBL/GenBank/DDBJ databases">
        <title>Coraliomargarita sinensis sp. nov., isolated from a marine solar saltern.</title>
        <authorList>
            <person name="Zhou L.Y."/>
        </authorList>
    </citation>
    <scope>NUCLEOTIDE SEQUENCE [LARGE SCALE GENOMIC DNA]</scope>
    <source>
        <strain evidence="2 3">WN38</strain>
    </source>
</reference>
<dbReference type="Proteomes" id="UP000247099">
    <property type="component" value="Unassembled WGS sequence"/>
</dbReference>
<sequence length="104" mass="11565">MSILDTVDAAALTEEAIRAIADRTLPHDKLVLFGSRARGDARARSDFDLAVFPQTGFADEDLIRFTDALERSSKIIYPLDTVDTRTVSPATLEKIDNEGRVWKN</sequence>
<proteinExistence type="predicted"/>
<evidence type="ECO:0000313" key="2">
    <source>
        <dbReference type="EMBL" id="PXA03291.1"/>
    </source>
</evidence>
<dbReference type="Gene3D" id="3.30.460.10">
    <property type="entry name" value="Beta Polymerase, domain 2"/>
    <property type="match status" value="1"/>
</dbReference>
<gene>
    <name evidence="2" type="ORF">DDZ13_12770</name>
</gene>
<dbReference type="EMBL" id="QHJQ01000010">
    <property type="protein sequence ID" value="PXA03291.1"/>
    <property type="molecule type" value="Genomic_DNA"/>
</dbReference>
<feature type="domain" description="Polymerase beta nucleotidyltransferase" evidence="1">
    <location>
        <begin position="17"/>
        <end position="101"/>
    </location>
</feature>
<dbReference type="CDD" id="cd05403">
    <property type="entry name" value="NT_KNTase_like"/>
    <property type="match status" value="1"/>
</dbReference>
<organism evidence="2 3">
    <name type="scientific">Coraliomargarita sinensis</name>
    <dbReference type="NCBI Taxonomy" id="2174842"/>
    <lineage>
        <taxon>Bacteria</taxon>
        <taxon>Pseudomonadati</taxon>
        <taxon>Verrucomicrobiota</taxon>
        <taxon>Opitutia</taxon>
        <taxon>Puniceicoccales</taxon>
        <taxon>Coraliomargaritaceae</taxon>
        <taxon>Coraliomargarita</taxon>
    </lineage>
</organism>
<evidence type="ECO:0000259" key="1">
    <source>
        <dbReference type="Pfam" id="PF18765"/>
    </source>
</evidence>
<dbReference type="InParanoid" id="A0A317ZIT3"/>
<dbReference type="AlphaFoldDB" id="A0A317ZIT3"/>
<comment type="caution">
    <text evidence="2">The sequence shown here is derived from an EMBL/GenBank/DDBJ whole genome shotgun (WGS) entry which is preliminary data.</text>
</comment>
<accession>A0A317ZIT3</accession>
<evidence type="ECO:0000313" key="3">
    <source>
        <dbReference type="Proteomes" id="UP000247099"/>
    </source>
</evidence>